<reference evidence="2" key="1">
    <citation type="journal article" date="2021" name="Proc. Natl. Acad. Sci. U.S.A.">
        <title>A Catalog of Tens of Thousands of Viruses from Human Metagenomes Reveals Hidden Associations with Chronic Diseases.</title>
        <authorList>
            <person name="Tisza M.J."/>
            <person name="Buck C.B."/>
        </authorList>
    </citation>
    <scope>NUCLEOTIDE SEQUENCE</scope>
    <source>
        <strain evidence="2">CtEg02</strain>
    </source>
</reference>
<dbReference type="EMBL" id="BK015482">
    <property type="protein sequence ID" value="DAE09116.1"/>
    <property type="molecule type" value="Genomic_DNA"/>
</dbReference>
<evidence type="ECO:0000313" key="2">
    <source>
        <dbReference type="EMBL" id="DAE09116.1"/>
    </source>
</evidence>
<name>A0A8S5PSD8_9CAUD</name>
<feature type="region of interest" description="Disordered" evidence="1">
    <location>
        <begin position="61"/>
        <end position="80"/>
    </location>
</feature>
<sequence>MILKIPNAFSMIAELREYRVVKPLVERFEQCLNAGKPGFMVQCMLHQLPASTPLIHRSKFPASPAGRCTHSPGSVNVSPP</sequence>
<proteinExistence type="predicted"/>
<evidence type="ECO:0000256" key="1">
    <source>
        <dbReference type="SAM" id="MobiDB-lite"/>
    </source>
</evidence>
<feature type="compositionally biased region" description="Polar residues" evidence="1">
    <location>
        <begin position="71"/>
        <end position="80"/>
    </location>
</feature>
<protein>
    <submittedName>
        <fullName evidence="2">Uncharacterized protein</fullName>
    </submittedName>
</protein>
<accession>A0A8S5PSD8</accession>
<organism evidence="2">
    <name type="scientific">Myoviridae sp. ctEg02</name>
    <dbReference type="NCBI Taxonomy" id="2825061"/>
    <lineage>
        <taxon>Viruses</taxon>
        <taxon>Duplodnaviria</taxon>
        <taxon>Heunggongvirae</taxon>
        <taxon>Uroviricota</taxon>
        <taxon>Caudoviricetes</taxon>
    </lineage>
</organism>